<sequence length="216" mass="25360">MATYTFEHINRRKATHVNADTRNLLDGRQRAYPNDNYLSGDGKSMVWMGERYYNPKNRDWMKHHDVKGAPNARVPGQIEFPHEDAWREWQKNRDTPGSGSVCASSGFRYSAKPELKLDGYAFNPYNLYRTGTPAVTMYNPHNPWPKTDVRQFPTWRGPRGYYGYYHEELDVHHNGGYKFPRGPKVLVNDEDIYKYEYMRNVPSVHQKLPVEFPVLQ</sequence>
<protein>
    <submittedName>
        <fullName evidence="1">Trochin</fullName>
    </submittedName>
</protein>
<organism evidence="1">
    <name type="scientific">Platynereis dumerilii</name>
    <name type="common">Dumeril's clam worm</name>
    <dbReference type="NCBI Taxonomy" id="6359"/>
    <lineage>
        <taxon>Eukaryota</taxon>
        <taxon>Metazoa</taxon>
        <taxon>Spiralia</taxon>
        <taxon>Lophotrochozoa</taxon>
        <taxon>Annelida</taxon>
        <taxon>Polychaeta</taxon>
        <taxon>Errantia</taxon>
        <taxon>Phyllodocida</taxon>
        <taxon>Nereididae</taxon>
        <taxon>Platynereis</taxon>
    </lineage>
</organism>
<reference evidence="1" key="1">
    <citation type="submission" date="2020-02" db="EMBL/GenBank/DDBJ databases">
        <authorList>
            <person name="Bastin B.R."/>
            <person name="Schneider S.Q."/>
        </authorList>
    </citation>
    <scope>NUCLEOTIDE SEQUENCE</scope>
</reference>
<accession>A0A6M3Z8I1</accession>
<dbReference type="AlphaFoldDB" id="A0A6M3Z8I1"/>
<reference evidence="1" key="2">
    <citation type="submission" date="2020-05" db="EMBL/GenBank/DDBJ databases">
        <title>Ancient lineage-specific genes and the evolution of ciliary bands in spiralians.</title>
        <authorList>
            <person name="Wu L."/>
            <person name="Hiebert L.S."/>
            <person name="Klann M."/>
            <person name="Passamaneck Y."/>
            <person name="Martindale M.Q."/>
            <person name="Seaver E.C."/>
            <person name="Maslakova S.A."/>
            <person name="Lambert J.D."/>
        </authorList>
    </citation>
    <scope>NUCLEOTIDE SEQUENCE</scope>
</reference>
<proteinExistence type="evidence at transcript level"/>
<dbReference type="EMBL" id="MT127431">
    <property type="protein sequence ID" value="QJP04093.1"/>
    <property type="molecule type" value="mRNA"/>
</dbReference>
<evidence type="ECO:0000313" key="1">
    <source>
        <dbReference type="EMBL" id="QJP04093.1"/>
    </source>
</evidence>
<name>A0A6M3Z8I1_PLADU</name>